<dbReference type="EMBL" id="JAGISH010000007">
    <property type="protein sequence ID" value="MBP0483400.1"/>
    <property type="molecule type" value="Genomic_DNA"/>
</dbReference>
<sequence length="246" mass="27741">MKIKVDFPGLCKEKTGAGNERWRVRVEGEKERRITISFGPEHPDFQVYYEAARFGQKLVQDHASKPVSGSLDELRERYVAWMHTQVAAGNLNQKTLESRERGLRQACDCLTRNRKARMGAVKVTMPKEAFTHIRDSLGVRAGAAGTCLKALRAAYRWGEDSGFEHEGHVYEITNPHKSKGGAVAWTAEDKIAFLNRHGSGTMARRWFLLVNDTAGRIGDTHLLGPRHEVFRADRQLISWQPSKKGS</sequence>
<dbReference type="RefSeq" id="WP_209361350.1">
    <property type="nucleotide sequence ID" value="NZ_JAGISH010000007.1"/>
</dbReference>
<evidence type="ECO:0000313" key="5">
    <source>
        <dbReference type="Proteomes" id="UP000675940"/>
    </source>
</evidence>
<organism evidence="4 5">
    <name type="scientific">Sagittula salina</name>
    <dbReference type="NCBI Taxonomy" id="2820268"/>
    <lineage>
        <taxon>Bacteria</taxon>
        <taxon>Pseudomonadati</taxon>
        <taxon>Pseudomonadota</taxon>
        <taxon>Alphaproteobacteria</taxon>
        <taxon>Rhodobacterales</taxon>
        <taxon>Roseobacteraceae</taxon>
        <taxon>Sagittula</taxon>
    </lineage>
</organism>
<dbReference type="Proteomes" id="UP000675940">
    <property type="component" value="Unassembled WGS sequence"/>
</dbReference>
<dbReference type="SUPFAM" id="SSF56349">
    <property type="entry name" value="DNA breaking-rejoining enzymes"/>
    <property type="match status" value="1"/>
</dbReference>
<dbReference type="GO" id="GO:0015074">
    <property type="term" value="P:DNA integration"/>
    <property type="evidence" value="ECO:0007669"/>
    <property type="project" value="UniProtKB-KW"/>
</dbReference>
<evidence type="ECO:0000256" key="1">
    <source>
        <dbReference type="ARBA" id="ARBA00022908"/>
    </source>
</evidence>
<keyword evidence="1" id="KW-0229">DNA integration</keyword>
<evidence type="ECO:0000313" key="4">
    <source>
        <dbReference type="EMBL" id="MBP0483400.1"/>
    </source>
</evidence>
<name>A0A940MKC3_9RHOB</name>
<dbReference type="InterPro" id="IPR044068">
    <property type="entry name" value="CB"/>
</dbReference>
<dbReference type="GO" id="GO:0003677">
    <property type="term" value="F:DNA binding"/>
    <property type="evidence" value="ECO:0007669"/>
    <property type="project" value="UniProtKB-UniRule"/>
</dbReference>
<evidence type="ECO:0000259" key="3">
    <source>
        <dbReference type="PROSITE" id="PS51900"/>
    </source>
</evidence>
<dbReference type="PROSITE" id="PS51900">
    <property type="entry name" value="CB"/>
    <property type="match status" value="1"/>
</dbReference>
<reference evidence="4" key="1">
    <citation type="submission" date="2021-03" db="EMBL/GenBank/DDBJ databases">
        <title>Sagittula salina sp. nov. strain M10.9X isolated from the marine waste.</title>
        <authorList>
            <person name="Satari L."/>
            <person name="Molina-Menor E."/>
            <person name="Vidal-Verdu A."/>
            <person name="Pascual J."/>
            <person name="Pereto J."/>
            <person name="Porcar M."/>
        </authorList>
    </citation>
    <scope>NUCLEOTIDE SEQUENCE</scope>
    <source>
        <strain evidence="4">M10.9X</strain>
    </source>
</reference>
<keyword evidence="2" id="KW-0238">DNA-binding</keyword>
<protein>
    <recommendedName>
        <fullName evidence="3">Core-binding (CB) domain-containing protein</fullName>
    </recommendedName>
</protein>
<comment type="caution">
    <text evidence="4">The sequence shown here is derived from an EMBL/GenBank/DDBJ whole genome shotgun (WGS) entry which is preliminary data.</text>
</comment>
<proteinExistence type="predicted"/>
<dbReference type="InterPro" id="IPR011010">
    <property type="entry name" value="DNA_brk_join_enz"/>
</dbReference>
<gene>
    <name evidence="4" type="ORF">J5474_12980</name>
</gene>
<feature type="domain" description="Core-binding (CB)" evidence="3">
    <location>
        <begin position="69"/>
        <end position="159"/>
    </location>
</feature>
<accession>A0A940MKC3</accession>
<evidence type="ECO:0000256" key="2">
    <source>
        <dbReference type="PROSITE-ProRule" id="PRU01248"/>
    </source>
</evidence>
<dbReference type="AlphaFoldDB" id="A0A940MKC3"/>
<keyword evidence="5" id="KW-1185">Reference proteome</keyword>